<reference evidence="12 13" key="1">
    <citation type="submission" date="2019-12" db="EMBL/GenBank/DDBJ databases">
        <title>Genome sequencing and assembly of endphytes of Porphyra tenera.</title>
        <authorList>
            <person name="Park J.M."/>
            <person name="Shin R."/>
            <person name="Jo S.H."/>
        </authorList>
    </citation>
    <scope>NUCLEOTIDE SEQUENCE [LARGE SCALE GENOMIC DNA]</scope>
    <source>
        <strain evidence="12 13">GPM4</strain>
    </source>
</reference>
<feature type="transmembrane region" description="Helical" evidence="11">
    <location>
        <begin position="268"/>
        <end position="292"/>
    </location>
</feature>
<keyword evidence="8 11" id="KW-1133">Transmembrane helix</keyword>
<feature type="transmembrane region" description="Helical" evidence="11">
    <location>
        <begin position="304"/>
        <end position="325"/>
    </location>
</feature>
<dbReference type="SUPFAM" id="SSF144083">
    <property type="entry name" value="Magnesium transport protein CorA, transmembrane region"/>
    <property type="match status" value="1"/>
</dbReference>
<dbReference type="OrthoDB" id="9803484at2"/>
<keyword evidence="9" id="KW-0406">Ion transport</keyword>
<keyword evidence="6 11" id="KW-0812">Transmembrane</keyword>
<evidence type="ECO:0000256" key="11">
    <source>
        <dbReference type="SAM" id="Phobius"/>
    </source>
</evidence>
<evidence type="ECO:0000256" key="8">
    <source>
        <dbReference type="ARBA" id="ARBA00022989"/>
    </source>
</evidence>
<comment type="similarity">
    <text evidence="2">Belongs to the CorA metal ion transporter (MIT) (TC 1.A.35) family.</text>
</comment>
<dbReference type="GO" id="GO:0005886">
    <property type="term" value="C:plasma membrane"/>
    <property type="evidence" value="ECO:0007669"/>
    <property type="project" value="UniProtKB-SubCell"/>
</dbReference>
<dbReference type="AlphaFoldDB" id="A0A857JLN9"/>
<keyword evidence="13" id="KW-1185">Reference proteome</keyword>
<keyword evidence="5" id="KW-0997">Cell inner membrane</keyword>
<dbReference type="GO" id="GO:0015087">
    <property type="term" value="F:cobalt ion transmembrane transporter activity"/>
    <property type="evidence" value="ECO:0007669"/>
    <property type="project" value="TreeGrafter"/>
</dbReference>
<dbReference type="InterPro" id="IPR002523">
    <property type="entry name" value="MgTranspt_CorA/ZnTranspt_ZntB"/>
</dbReference>
<evidence type="ECO:0000313" key="13">
    <source>
        <dbReference type="Proteomes" id="UP000464524"/>
    </source>
</evidence>
<sequence>MQQHQELSFNQRDSFLWAYHFSNGIGKPIEPKGLKSLDGPPGFFWIHLQSDSVDAEQTMEELGLSKSVADSLLALETRPKTLPLEGGLVVYLRGINTNPEADPEDMVSLRLWLTDSGVVSTRRRDRKLYSVQDVKNDIDQGIMVASIGDLLLEIIERVVDRISEMVDILDEELVDFETSESMDVKARQRLSIVRRQAASIRRYLAPQRDALDALYRSNKYLSQEQAFTLREQIDRTIRYVEDLDLARERAIVLQDEVRNRIADRQGMVMYVLSLVTAIFLPLSFLTGVFGMNVGGLPGIDNPEAFNQLTLAMLGVAVLLGGFMLWKRWF</sequence>
<dbReference type="SUPFAM" id="SSF143865">
    <property type="entry name" value="CorA soluble domain-like"/>
    <property type="match status" value="1"/>
</dbReference>
<evidence type="ECO:0000256" key="3">
    <source>
        <dbReference type="ARBA" id="ARBA00022448"/>
    </source>
</evidence>
<evidence type="ECO:0000313" key="12">
    <source>
        <dbReference type="EMBL" id="QHJ12989.1"/>
    </source>
</evidence>
<evidence type="ECO:0000256" key="10">
    <source>
        <dbReference type="ARBA" id="ARBA00023136"/>
    </source>
</evidence>
<keyword evidence="3" id="KW-0813">Transport</keyword>
<accession>A0A857JLN9</accession>
<dbReference type="Pfam" id="PF01544">
    <property type="entry name" value="CorA"/>
    <property type="match status" value="1"/>
</dbReference>
<evidence type="ECO:0000256" key="9">
    <source>
        <dbReference type="ARBA" id="ARBA00023065"/>
    </source>
</evidence>
<dbReference type="KEGG" id="pmes:FX988_03247"/>
<evidence type="ECO:0000256" key="7">
    <source>
        <dbReference type="ARBA" id="ARBA00022833"/>
    </source>
</evidence>
<protein>
    <submittedName>
        <fullName evidence="12">Zinc transport protein ZntB</fullName>
    </submittedName>
</protein>
<dbReference type="GO" id="GO:0015095">
    <property type="term" value="F:magnesium ion transmembrane transporter activity"/>
    <property type="evidence" value="ECO:0007669"/>
    <property type="project" value="TreeGrafter"/>
</dbReference>
<gene>
    <name evidence="12" type="ORF">FX988_03247</name>
</gene>
<dbReference type="InterPro" id="IPR045863">
    <property type="entry name" value="CorA_TM1_TM2"/>
</dbReference>
<evidence type="ECO:0000256" key="1">
    <source>
        <dbReference type="ARBA" id="ARBA00004651"/>
    </source>
</evidence>
<evidence type="ECO:0000256" key="4">
    <source>
        <dbReference type="ARBA" id="ARBA00022475"/>
    </source>
</evidence>
<evidence type="ECO:0000256" key="5">
    <source>
        <dbReference type="ARBA" id="ARBA00022519"/>
    </source>
</evidence>
<dbReference type="InterPro" id="IPR045861">
    <property type="entry name" value="CorA_cytoplasmic_dom"/>
</dbReference>
<comment type="subcellular location">
    <subcellularLocation>
        <location evidence="1">Cell membrane</location>
        <topology evidence="1">Multi-pass membrane protein</topology>
    </subcellularLocation>
</comment>
<dbReference type="Gene3D" id="1.20.58.340">
    <property type="entry name" value="Magnesium transport protein CorA, transmembrane region"/>
    <property type="match status" value="2"/>
</dbReference>
<dbReference type="GO" id="GO:0000287">
    <property type="term" value="F:magnesium ion binding"/>
    <property type="evidence" value="ECO:0007669"/>
    <property type="project" value="TreeGrafter"/>
</dbReference>
<dbReference type="GO" id="GO:0050897">
    <property type="term" value="F:cobalt ion binding"/>
    <property type="evidence" value="ECO:0007669"/>
    <property type="project" value="TreeGrafter"/>
</dbReference>
<evidence type="ECO:0000256" key="2">
    <source>
        <dbReference type="ARBA" id="ARBA00009765"/>
    </source>
</evidence>
<keyword evidence="7" id="KW-0862">Zinc</keyword>
<keyword evidence="10 11" id="KW-0472">Membrane</keyword>
<dbReference type="EMBL" id="CP047656">
    <property type="protein sequence ID" value="QHJ12989.1"/>
    <property type="molecule type" value="Genomic_DNA"/>
</dbReference>
<dbReference type="CDD" id="cd12833">
    <property type="entry name" value="ZntB-like_1"/>
    <property type="match status" value="1"/>
</dbReference>
<proteinExistence type="inferred from homology"/>
<dbReference type="Proteomes" id="UP000464524">
    <property type="component" value="Chromosome"/>
</dbReference>
<keyword evidence="4" id="KW-1003">Cell membrane</keyword>
<organism evidence="12 13">
    <name type="scientific">Paraglaciecola mesophila</name>
    <dbReference type="NCBI Taxonomy" id="197222"/>
    <lineage>
        <taxon>Bacteria</taxon>
        <taxon>Pseudomonadati</taxon>
        <taxon>Pseudomonadota</taxon>
        <taxon>Gammaproteobacteria</taxon>
        <taxon>Alteromonadales</taxon>
        <taxon>Alteromonadaceae</taxon>
        <taxon>Paraglaciecola</taxon>
    </lineage>
</organism>
<dbReference type="Gene3D" id="3.30.460.20">
    <property type="entry name" value="CorA soluble domain-like"/>
    <property type="match status" value="1"/>
</dbReference>
<dbReference type="RefSeq" id="WP_160181130.1">
    <property type="nucleotide sequence ID" value="NZ_CP047656.1"/>
</dbReference>
<name>A0A857JLN9_9ALTE</name>
<evidence type="ECO:0000256" key="6">
    <source>
        <dbReference type="ARBA" id="ARBA00022692"/>
    </source>
</evidence>
<dbReference type="PANTHER" id="PTHR46494">
    <property type="entry name" value="CORA FAMILY METAL ION TRANSPORTER (EUROFUNG)"/>
    <property type="match status" value="1"/>
</dbReference>
<dbReference type="PANTHER" id="PTHR46494:SF3">
    <property type="entry name" value="ZINC TRANSPORT PROTEIN ZNTB"/>
    <property type="match status" value="1"/>
</dbReference>